<evidence type="ECO:0000256" key="3">
    <source>
        <dbReference type="SAM" id="SignalP"/>
    </source>
</evidence>
<proteinExistence type="predicted"/>
<keyword evidence="2" id="KW-0812">Transmembrane</keyword>
<gene>
    <name evidence="4" type="ORF">ALTATR162_LOCUS2800</name>
</gene>
<feature type="chain" id="PRO_5035317519" description="Mid2 domain-containing protein" evidence="3">
    <location>
        <begin position="20"/>
        <end position="373"/>
    </location>
</feature>
<protein>
    <recommendedName>
        <fullName evidence="6">Mid2 domain-containing protein</fullName>
    </recommendedName>
</protein>
<keyword evidence="5" id="KW-1185">Reference proteome</keyword>
<dbReference type="EMBL" id="CAJRGZ010000016">
    <property type="protein sequence ID" value="CAG5152514.1"/>
    <property type="molecule type" value="Genomic_DNA"/>
</dbReference>
<dbReference type="GO" id="GO:0005739">
    <property type="term" value="C:mitochondrion"/>
    <property type="evidence" value="ECO:0007669"/>
    <property type="project" value="GOC"/>
</dbReference>
<keyword evidence="2" id="KW-0472">Membrane</keyword>
<dbReference type="Proteomes" id="UP000676310">
    <property type="component" value="Unassembled WGS sequence"/>
</dbReference>
<dbReference type="PANTHER" id="PTHR28254:SF1">
    <property type="entry name" value="CYTOCHROME B-C1 COMPLEX SUBUNIT 10, MITOCHONDRIAL"/>
    <property type="match status" value="1"/>
</dbReference>
<dbReference type="GO" id="GO:0006122">
    <property type="term" value="P:mitochondrial electron transport, ubiquinol to cytochrome c"/>
    <property type="evidence" value="ECO:0007669"/>
    <property type="project" value="InterPro"/>
</dbReference>
<feature type="transmembrane region" description="Helical" evidence="2">
    <location>
        <begin position="322"/>
        <end position="342"/>
    </location>
</feature>
<dbReference type="OrthoDB" id="5390143at2759"/>
<organism evidence="4 5">
    <name type="scientific">Alternaria atra</name>
    <dbReference type="NCBI Taxonomy" id="119953"/>
    <lineage>
        <taxon>Eukaryota</taxon>
        <taxon>Fungi</taxon>
        <taxon>Dikarya</taxon>
        <taxon>Ascomycota</taxon>
        <taxon>Pezizomycotina</taxon>
        <taxon>Dothideomycetes</taxon>
        <taxon>Pleosporomycetidae</taxon>
        <taxon>Pleosporales</taxon>
        <taxon>Pleosporineae</taxon>
        <taxon>Pleosporaceae</taxon>
        <taxon>Alternaria</taxon>
        <taxon>Alternaria sect. Ulocladioides</taxon>
    </lineage>
</organism>
<dbReference type="PANTHER" id="PTHR28254">
    <property type="entry name" value="CYTOCHROME B-C1 COMPLEX SUBUNIT 10"/>
    <property type="match status" value="1"/>
</dbReference>
<feature type="transmembrane region" description="Helical" evidence="2">
    <location>
        <begin position="208"/>
        <end position="229"/>
    </location>
</feature>
<feature type="compositionally biased region" description="Low complexity" evidence="1">
    <location>
        <begin position="140"/>
        <end position="184"/>
    </location>
</feature>
<name>A0A8J2HYB5_9PLEO</name>
<feature type="signal peptide" evidence="3">
    <location>
        <begin position="1"/>
        <end position="19"/>
    </location>
</feature>
<dbReference type="Pfam" id="PF09796">
    <property type="entry name" value="QCR10"/>
    <property type="match status" value="1"/>
</dbReference>
<evidence type="ECO:0000256" key="1">
    <source>
        <dbReference type="SAM" id="MobiDB-lite"/>
    </source>
</evidence>
<feature type="region of interest" description="Disordered" evidence="1">
    <location>
        <begin position="136"/>
        <end position="200"/>
    </location>
</feature>
<evidence type="ECO:0000313" key="5">
    <source>
        <dbReference type="Proteomes" id="UP000676310"/>
    </source>
</evidence>
<sequence>MVRLAAYVLVIGLVAGVSSLMEFINPPPFGTVGDMSNSPKYEVGDLVNVVWTPGEEGGAVSLCLYQQNETDGVWFGDMEYLTQNALDITRYNWLVGTRKNLTLSNLFYLSVFQEGKGPSDSNSHYFYIEKNTVEEAAPPSSSSSVSSSTSRSNEATTPAPTSTPTGTNTSSAETSPVSVSVPTSDATNTPNLSKQENSSDGFPLGAKIGLGVGIPVALILGLVAGWLLFRRHKKRDAVVHELPAVQTEQYKYYNNGSYYGSNMYEAPPKSPVEVGRQTPAQGFNTWGSGPQEKPVESATPALTRYTIPKNYHGLTLNQAAKYGVLAAGFGGVAGFFALFFFAEVPKVRDDIMKKIPVLDKFFTHEIPPEDNPF</sequence>
<evidence type="ECO:0000256" key="2">
    <source>
        <dbReference type="SAM" id="Phobius"/>
    </source>
</evidence>
<dbReference type="RefSeq" id="XP_043166341.1">
    <property type="nucleotide sequence ID" value="XM_043310406.1"/>
</dbReference>
<evidence type="ECO:0008006" key="6">
    <source>
        <dbReference type="Google" id="ProtNLM"/>
    </source>
</evidence>
<dbReference type="AlphaFoldDB" id="A0A8J2HYB5"/>
<keyword evidence="2" id="KW-1133">Transmembrane helix</keyword>
<comment type="caution">
    <text evidence="4">The sequence shown here is derived from an EMBL/GenBank/DDBJ whole genome shotgun (WGS) entry which is preliminary data.</text>
</comment>
<dbReference type="InterPro" id="IPR019182">
    <property type="entry name" value="Cytochrome_b-c1_su10_fun"/>
</dbReference>
<dbReference type="GeneID" id="67014286"/>
<accession>A0A8J2HYB5</accession>
<reference evidence="4" key="1">
    <citation type="submission" date="2021-05" db="EMBL/GenBank/DDBJ databases">
        <authorList>
            <person name="Stam R."/>
        </authorList>
    </citation>
    <scope>NUCLEOTIDE SEQUENCE</scope>
    <source>
        <strain evidence="4">CS162</strain>
    </source>
</reference>
<keyword evidence="3" id="KW-0732">Signal</keyword>
<evidence type="ECO:0000313" key="4">
    <source>
        <dbReference type="EMBL" id="CAG5152514.1"/>
    </source>
</evidence>
<feature type="compositionally biased region" description="Polar residues" evidence="1">
    <location>
        <begin position="185"/>
        <end position="200"/>
    </location>
</feature>